<dbReference type="RefSeq" id="WP_091231259.1">
    <property type="nucleotide sequence ID" value="NZ_FNBG01000015.1"/>
</dbReference>
<feature type="transmembrane region" description="Helical" evidence="9">
    <location>
        <begin position="30"/>
        <end position="47"/>
    </location>
</feature>
<feature type="transmembrane region" description="Helical" evidence="9">
    <location>
        <begin position="202"/>
        <end position="226"/>
    </location>
</feature>
<organism evidence="12 13">
    <name type="scientific">Fontibacillus panacisegetis</name>
    <dbReference type="NCBI Taxonomy" id="670482"/>
    <lineage>
        <taxon>Bacteria</taxon>
        <taxon>Bacillati</taxon>
        <taxon>Bacillota</taxon>
        <taxon>Bacilli</taxon>
        <taxon>Bacillales</taxon>
        <taxon>Paenibacillaceae</taxon>
        <taxon>Fontibacillus</taxon>
    </lineage>
</organism>
<keyword evidence="7 9" id="KW-1133">Transmembrane helix</keyword>
<evidence type="ECO:0000256" key="1">
    <source>
        <dbReference type="ARBA" id="ARBA00004651"/>
    </source>
</evidence>
<feature type="transmembrane region" description="Helical" evidence="9">
    <location>
        <begin position="338"/>
        <end position="358"/>
    </location>
</feature>
<dbReference type="OrthoDB" id="9778687at2"/>
<keyword evidence="6 9" id="KW-0812">Transmembrane</keyword>
<dbReference type="STRING" id="670482.SAMN04488542_11533"/>
<proteinExistence type="inferred from homology"/>
<sequence length="437" mass="49379">MKRYTQTASLLSLLCMGLGQLYNRQFKKGIVFLAAHAAGLLYAIRYVPGALKGLVTLGEESSRIELVGKIYRHIPGDHSIYLMIEGLIVLLLAAVYVFIYWLNVKDAQHVERMRASGLVPRTFRQDVRALLDHKFAYLMLILPGIGILVFTVMPIIFMILLAFTNYSAPDHIPPAKLVDWAGFQSFVDLLQLKTWSNTFYGILGWTIVWAVLSTVTTYFGGIFVALLIQKRGIRLKTVWRTILILPYAIPQIISLLVMRNLFNGQFGPVNQYLSYFGLGKLPWLTDPLWAKATVITVNMWIGMPLTMVLMIGVLSTIPKELYEAAEVDGASRMRQFRFITLPMILFSTAPILIIQFAGNFNNFNVIYLMTNGNPVQPDYQYAGSTDLLVTWLYKLTLETNNFNTASAIGIIIFIIVAGLSVGSYRRSRSFREEDMIQ</sequence>
<feature type="domain" description="ABC transmembrane type-1" evidence="11">
    <location>
        <begin position="203"/>
        <end position="423"/>
    </location>
</feature>
<dbReference type="InterPro" id="IPR035906">
    <property type="entry name" value="MetI-like_sf"/>
</dbReference>
<evidence type="ECO:0000256" key="10">
    <source>
        <dbReference type="RuleBase" id="RU367050"/>
    </source>
</evidence>
<dbReference type="EMBL" id="FNBG01000015">
    <property type="protein sequence ID" value="SDF69431.1"/>
    <property type="molecule type" value="Genomic_DNA"/>
</dbReference>
<dbReference type="GO" id="GO:0042956">
    <property type="term" value="P:maltodextrin transmembrane transport"/>
    <property type="evidence" value="ECO:0007669"/>
    <property type="project" value="TreeGrafter"/>
</dbReference>
<feature type="transmembrane region" description="Helical" evidence="9">
    <location>
        <begin position="238"/>
        <end position="258"/>
    </location>
</feature>
<evidence type="ECO:0000256" key="7">
    <source>
        <dbReference type="ARBA" id="ARBA00022989"/>
    </source>
</evidence>
<feature type="transmembrane region" description="Helical" evidence="9">
    <location>
        <begin position="402"/>
        <end position="421"/>
    </location>
</feature>
<evidence type="ECO:0000259" key="11">
    <source>
        <dbReference type="PROSITE" id="PS50928"/>
    </source>
</evidence>
<keyword evidence="3 9" id="KW-0813">Transport</keyword>
<gene>
    <name evidence="12" type="ORF">SAMN04488542_11533</name>
</gene>
<keyword evidence="13" id="KW-1185">Reference proteome</keyword>
<dbReference type="AlphaFoldDB" id="A0A1G7N651"/>
<name>A0A1G7N651_9BACL</name>
<evidence type="ECO:0000313" key="13">
    <source>
        <dbReference type="Proteomes" id="UP000198972"/>
    </source>
</evidence>
<comment type="function">
    <text evidence="10">Part of the ABC transporter complex MalEFGK involved in maltose/maltodextrin import. Probably responsible for the translocation of the substrate across the membrane.</text>
</comment>
<dbReference type="PANTHER" id="PTHR47314">
    <property type="entry name" value="MALTOSE/MALTODEXTRIN TRANSPORT SYSTEM PERMEASE PROTEIN MALF"/>
    <property type="match status" value="1"/>
</dbReference>
<dbReference type="Pfam" id="PF00528">
    <property type="entry name" value="BPD_transp_1"/>
    <property type="match status" value="1"/>
</dbReference>
<keyword evidence="8 9" id="KW-0472">Membrane</keyword>
<dbReference type="GO" id="GO:0015423">
    <property type="term" value="F:ABC-type maltose transporter activity"/>
    <property type="evidence" value="ECO:0007669"/>
    <property type="project" value="TreeGrafter"/>
</dbReference>
<evidence type="ECO:0000256" key="9">
    <source>
        <dbReference type="RuleBase" id="RU363032"/>
    </source>
</evidence>
<protein>
    <recommendedName>
        <fullName evidence="10">Maltose/maltodextrin transport system permease protein</fullName>
    </recommendedName>
</protein>
<dbReference type="PROSITE" id="PS50928">
    <property type="entry name" value="ABC_TM1"/>
    <property type="match status" value="1"/>
</dbReference>
<comment type="similarity">
    <text evidence="2 10">Belongs to the binding-protein-dependent transport system permease family. MalFG subfamily.</text>
</comment>
<keyword evidence="4 10" id="KW-1003">Cell membrane</keyword>
<evidence type="ECO:0000256" key="8">
    <source>
        <dbReference type="ARBA" id="ARBA00023136"/>
    </source>
</evidence>
<dbReference type="Proteomes" id="UP000198972">
    <property type="component" value="Unassembled WGS sequence"/>
</dbReference>
<dbReference type="InterPro" id="IPR000515">
    <property type="entry name" value="MetI-like"/>
</dbReference>
<dbReference type="PANTHER" id="PTHR47314:SF1">
    <property type="entry name" value="MALTOSE_MALTODEXTRIN TRANSPORT SYSTEM PERMEASE PROTEIN MALF"/>
    <property type="match status" value="1"/>
</dbReference>
<accession>A0A1G7N651</accession>
<feature type="transmembrane region" description="Helical" evidence="9">
    <location>
        <begin position="288"/>
        <end position="317"/>
    </location>
</feature>
<feature type="transmembrane region" description="Helical" evidence="9">
    <location>
        <begin position="135"/>
        <end position="163"/>
    </location>
</feature>
<evidence type="ECO:0000313" key="12">
    <source>
        <dbReference type="EMBL" id="SDF69431.1"/>
    </source>
</evidence>
<dbReference type="SUPFAM" id="SSF161098">
    <property type="entry name" value="MetI-like"/>
    <property type="match status" value="1"/>
</dbReference>
<dbReference type="SUPFAM" id="SSF160964">
    <property type="entry name" value="MalF N-terminal region-like"/>
    <property type="match status" value="1"/>
</dbReference>
<dbReference type="Gene3D" id="1.10.3720.10">
    <property type="entry name" value="MetI-like"/>
    <property type="match status" value="1"/>
</dbReference>
<dbReference type="CDD" id="cd06261">
    <property type="entry name" value="TM_PBP2"/>
    <property type="match status" value="1"/>
</dbReference>
<dbReference type="GO" id="GO:1990060">
    <property type="term" value="C:maltose transport complex"/>
    <property type="evidence" value="ECO:0007669"/>
    <property type="project" value="TreeGrafter"/>
</dbReference>
<evidence type="ECO:0000256" key="2">
    <source>
        <dbReference type="ARBA" id="ARBA00009047"/>
    </source>
</evidence>
<evidence type="ECO:0000256" key="3">
    <source>
        <dbReference type="ARBA" id="ARBA00022448"/>
    </source>
</evidence>
<evidence type="ECO:0000256" key="6">
    <source>
        <dbReference type="ARBA" id="ARBA00022692"/>
    </source>
</evidence>
<feature type="transmembrane region" description="Helical" evidence="9">
    <location>
        <begin position="80"/>
        <end position="104"/>
    </location>
</feature>
<keyword evidence="5 10" id="KW-0762">Sugar transport</keyword>
<evidence type="ECO:0000256" key="5">
    <source>
        <dbReference type="ARBA" id="ARBA00022597"/>
    </source>
</evidence>
<evidence type="ECO:0000256" key="4">
    <source>
        <dbReference type="ARBA" id="ARBA00022475"/>
    </source>
</evidence>
<comment type="subcellular location">
    <subcellularLocation>
        <location evidence="1 9">Cell membrane</location>
        <topology evidence="1 9">Multi-pass membrane protein</topology>
    </subcellularLocation>
</comment>
<reference evidence="12 13" key="1">
    <citation type="submission" date="2016-10" db="EMBL/GenBank/DDBJ databases">
        <authorList>
            <person name="de Groot N.N."/>
        </authorList>
    </citation>
    <scope>NUCLEOTIDE SEQUENCE [LARGE SCALE GENOMIC DNA]</scope>
    <source>
        <strain evidence="12 13">DSM 28129</strain>
    </source>
</reference>